<protein>
    <submittedName>
        <fullName evidence="3">Anti-sigma factor antagonist</fullName>
    </submittedName>
</protein>
<dbReference type="AlphaFoldDB" id="A0A372M248"/>
<organism evidence="3 4">
    <name type="scientific">Streptomyces triticagri</name>
    <dbReference type="NCBI Taxonomy" id="2293568"/>
    <lineage>
        <taxon>Bacteria</taxon>
        <taxon>Bacillati</taxon>
        <taxon>Actinomycetota</taxon>
        <taxon>Actinomycetes</taxon>
        <taxon>Kitasatosporales</taxon>
        <taxon>Streptomycetaceae</taxon>
        <taxon>Streptomyces</taxon>
    </lineage>
</organism>
<name>A0A372M248_9ACTN</name>
<dbReference type="Proteomes" id="UP000263094">
    <property type="component" value="Unassembled WGS sequence"/>
</dbReference>
<dbReference type="CDD" id="cd07043">
    <property type="entry name" value="STAS_anti-anti-sigma_factors"/>
    <property type="match status" value="1"/>
</dbReference>
<dbReference type="OrthoDB" id="4249752at2"/>
<dbReference type="Gene3D" id="3.30.750.24">
    <property type="entry name" value="STAS domain"/>
    <property type="match status" value="1"/>
</dbReference>
<dbReference type="PANTHER" id="PTHR33495">
    <property type="entry name" value="ANTI-SIGMA FACTOR ANTAGONIST TM_1081-RELATED-RELATED"/>
    <property type="match status" value="1"/>
</dbReference>
<sequence>MSTQIHRLTITELAGCEDSAVLRVSGELDQSCEDFFLSTLGASVEAGHRFLVLDVTALVFCDSRGLNCLLAMHWLLGRRDGRLLLAGPGRRLTELLEQTGSTDLLPSYTTVGQALSTLPESQRPAWPPTDPAGSSGAAR</sequence>
<accession>A0A372M248</accession>
<dbReference type="InterPro" id="IPR002645">
    <property type="entry name" value="STAS_dom"/>
</dbReference>
<evidence type="ECO:0000313" key="3">
    <source>
        <dbReference type="EMBL" id="RFU85016.1"/>
    </source>
</evidence>
<feature type="region of interest" description="Disordered" evidence="1">
    <location>
        <begin position="117"/>
        <end position="139"/>
    </location>
</feature>
<comment type="caution">
    <text evidence="3">The sequence shown here is derived from an EMBL/GenBank/DDBJ whole genome shotgun (WGS) entry which is preliminary data.</text>
</comment>
<dbReference type="SUPFAM" id="SSF52091">
    <property type="entry name" value="SpoIIaa-like"/>
    <property type="match status" value="1"/>
</dbReference>
<proteinExistence type="predicted"/>
<dbReference type="RefSeq" id="WP_128557349.1">
    <property type="nucleotide sequence ID" value="NZ_QUAK01000105.1"/>
</dbReference>
<evidence type="ECO:0000256" key="1">
    <source>
        <dbReference type="SAM" id="MobiDB-lite"/>
    </source>
</evidence>
<dbReference type="PANTHER" id="PTHR33495:SF2">
    <property type="entry name" value="ANTI-SIGMA FACTOR ANTAGONIST TM_1081-RELATED"/>
    <property type="match status" value="1"/>
</dbReference>
<dbReference type="PROSITE" id="PS50801">
    <property type="entry name" value="STAS"/>
    <property type="match status" value="1"/>
</dbReference>
<dbReference type="GO" id="GO:0043856">
    <property type="term" value="F:anti-sigma factor antagonist activity"/>
    <property type="evidence" value="ECO:0007669"/>
    <property type="project" value="TreeGrafter"/>
</dbReference>
<reference evidence="3 4" key="1">
    <citation type="submission" date="2018-08" db="EMBL/GenBank/DDBJ databases">
        <title>Isolation, diversity and antifungal activity of Actinobacteria from wheat.</title>
        <authorList>
            <person name="Han C."/>
        </authorList>
    </citation>
    <scope>NUCLEOTIDE SEQUENCE [LARGE SCALE GENOMIC DNA]</scope>
    <source>
        <strain evidence="3 4">NEAU-YY421</strain>
    </source>
</reference>
<gene>
    <name evidence="3" type="ORF">DY218_19470</name>
</gene>
<feature type="domain" description="STAS" evidence="2">
    <location>
        <begin position="17"/>
        <end position="118"/>
    </location>
</feature>
<dbReference type="InterPro" id="IPR036513">
    <property type="entry name" value="STAS_dom_sf"/>
</dbReference>
<keyword evidence="4" id="KW-1185">Reference proteome</keyword>
<evidence type="ECO:0000313" key="4">
    <source>
        <dbReference type="Proteomes" id="UP000263094"/>
    </source>
</evidence>
<evidence type="ECO:0000259" key="2">
    <source>
        <dbReference type="PROSITE" id="PS50801"/>
    </source>
</evidence>
<dbReference type="Pfam" id="PF01740">
    <property type="entry name" value="STAS"/>
    <property type="match status" value="1"/>
</dbReference>
<dbReference type="EMBL" id="QUAK01000105">
    <property type="protein sequence ID" value="RFU85016.1"/>
    <property type="molecule type" value="Genomic_DNA"/>
</dbReference>